<protein>
    <submittedName>
        <fullName evidence="2">Uncharacterized protein</fullName>
    </submittedName>
</protein>
<feature type="compositionally biased region" description="Basic and acidic residues" evidence="1">
    <location>
        <begin position="47"/>
        <end position="57"/>
    </location>
</feature>
<evidence type="ECO:0000313" key="3">
    <source>
        <dbReference type="Proteomes" id="UP001295444"/>
    </source>
</evidence>
<proteinExistence type="predicted"/>
<feature type="compositionally biased region" description="Basic and acidic residues" evidence="1">
    <location>
        <begin position="22"/>
        <end position="32"/>
    </location>
</feature>
<name>A0AAD1QZF0_PELCU</name>
<sequence length="78" mass="8693">TFNSFWDKLSTHLETPKAPAVESKRREERREMSGPSMGAPFTATHDGPTRAEDHQEYAPRALATNAEDLTLQAATAHR</sequence>
<feature type="non-terminal residue" evidence="2">
    <location>
        <position position="1"/>
    </location>
</feature>
<keyword evidence="3" id="KW-1185">Reference proteome</keyword>
<reference evidence="2" key="1">
    <citation type="submission" date="2022-03" db="EMBL/GenBank/DDBJ databases">
        <authorList>
            <person name="Alioto T."/>
            <person name="Alioto T."/>
            <person name="Gomez Garrido J."/>
        </authorList>
    </citation>
    <scope>NUCLEOTIDE SEQUENCE</scope>
</reference>
<organism evidence="2 3">
    <name type="scientific">Pelobates cultripes</name>
    <name type="common">Western spadefoot toad</name>
    <dbReference type="NCBI Taxonomy" id="61616"/>
    <lineage>
        <taxon>Eukaryota</taxon>
        <taxon>Metazoa</taxon>
        <taxon>Chordata</taxon>
        <taxon>Craniata</taxon>
        <taxon>Vertebrata</taxon>
        <taxon>Euteleostomi</taxon>
        <taxon>Amphibia</taxon>
        <taxon>Batrachia</taxon>
        <taxon>Anura</taxon>
        <taxon>Pelobatoidea</taxon>
        <taxon>Pelobatidae</taxon>
        <taxon>Pelobates</taxon>
    </lineage>
</organism>
<dbReference type="Proteomes" id="UP001295444">
    <property type="component" value="Chromosome 01"/>
</dbReference>
<evidence type="ECO:0000313" key="2">
    <source>
        <dbReference type="EMBL" id="CAH2220276.1"/>
    </source>
</evidence>
<dbReference type="AlphaFoldDB" id="A0AAD1QZF0"/>
<accession>A0AAD1QZF0</accession>
<dbReference type="EMBL" id="OW240912">
    <property type="protein sequence ID" value="CAH2220276.1"/>
    <property type="molecule type" value="Genomic_DNA"/>
</dbReference>
<feature type="region of interest" description="Disordered" evidence="1">
    <location>
        <begin position="1"/>
        <end position="78"/>
    </location>
</feature>
<gene>
    <name evidence="2" type="ORF">PECUL_23A037364</name>
</gene>
<feature type="non-terminal residue" evidence="2">
    <location>
        <position position="78"/>
    </location>
</feature>
<evidence type="ECO:0000256" key="1">
    <source>
        <dbReference type="SAM" id="MobiDB-lite"/>
    </source>
</evidence>